<accession>A0A7W2A6J6</accession>
<dbReference type="SMART" id="SM00342">
    <property type="entry name" value="HTH_ARAC"/>
    <property type="match status" value="1"/>
</dbReference>
<sequence length="289" mass="34649">MGEITLSFLAPPFPYFIEGNITRYNKGQSHPNRYNLGYFDVIMIKEGVLYLGEENEEWELVPGDVFILEPHKHHYPLEDCKDRTSFYWLHFQTKHYWCAQAAPSDIRSDTSVPTLHFYSDFYTIHLPKWQHLPNTEELFVKMDYLLHSTTKQRSISFWETQQSFLQILQMLEFRRNYHDSGVQLAEQVEIYLKKHYRNPITNQELSRHFHVHENYLARCMKKAFQCTPLKYLSMYRLHQARSLLLKTDSPVSQIADETGFSNLKYFSTCFKKEFGLSPSQYRKKYRHME</sequence>
<comment type="caution">
    <text evidence="5">The sequence shown here is derived from an EMBL/GenBank/DDBJ whole genome shotgun (WGS) entry which is preliminary data.</text>
</comment>
<keyword evidence="3" id="KW-0804">Transcription</keyword>
<dbReference type="Pfam" id="PF12833">
    <property type="entry name" value="HTH_18"/>
    <property type="match status" value="1"/>
</dbReference>
<dbReference type="PANTHER" id="PTHR43280">
    <property type="entry name" value="ARAC-FAMILY TRANSCRIPTIONAL REGULATOR"/>
    <property type="match status" value="1"/>
</dbReference>
<keyword evidence="6" id="KW-1185">Reference proteome</keyword>
<evidence type="ECO:0000256" key="2">
    <source>
        <dbReference type="ARBA" id="ARBA00023125"/>
    </source>
</evidence>
<dbReference type="PROSITE" id="PS01124">
    <property type="entry name" value="HTH_ARAC_FAMILY_2"/>
    <property type="match status" value="1"/>
</dbReference>
<name>A0A7W2A6J6_9BACL</name>
<dbReference type="Gene3D" id="1.10.10.60">
    <property type="entry name" value="Homeodomain-like"/>
    <property type="match status" value="2"/>
</dbReference>
<feature type="domain" description="HTH araC/xylS-type" evidence="4">
    <location>
        <begin position="186"/>
        <end position="284"/>
    </location>
</feature>
<dbReference type="InterPro" id="IPR009057">
    <property type="entry name" value="Homeodomain-like_sf"/>
</dbReference>
<keyword evidence="1" id="KW-0805">Transcription regulation</keyword>
<gene>
    <name evidence="5" type="ORF">H1191_03870</name>
</gene>
<dbReference type="InterPro" id="IPR020449">
    <property type="entry name" value="Tscrpt_reg_AraC-type_HTH"/>
</dbReference>
<dbReference type="InterPro" id="IPR037923">
    <property type="entry name" value="HTH-like"/>
</dbReference>
<evidence type="ECO:0000259" key="4">
    <source>
        <dbReference type="PROSITE" id="PS01124"/>
    </source>
</evidence>
<reference evidence="5 6" key="1">
    <citation type="submission" date="2020-07" db="EMBL/GenBank/DDBJ databases">
        <authorList>
            <person name="Feng H."/>
        </authorList>
    </citation>
    <scope>NUCLEOTIDE SEQUENCE [LARGE SCALE GENOMIC DNA]</scope>
    <source>
        <strain evidence="6">s-10</strain>
    </source>
</reference>
<keyword evidence="2" id="KW-0238">DNA-binding</keyword>
<dbReference type="PROSITE" id="PS00041">
    <property type="entry name" value="HTH_ARAC_FAMILY_1"/>
    <property type="match status" value="1"/>
</dbReference>
<dbReference type="Proteomes" id="UP000535491">
    <property type="component" value="Unassembled WGS sequence"/>
</dbReference>
<evidence type="ECO:0000313" key="5">
    <source>
        <dbReference type="EMBL" id="MBA4493441.1"/>
    </source>
</evidence>
<evidence type="ECO:0000256" key="3">
    <source>
        <dbReference type="ARBA" id="ARBA00023163"/>
    </source>
</evidence>
<dbReference type="AlphaFoldDB" id="A0A7W2A6J6"/>
<dbReference type="InterPro" id="IPR018060">
    <property type="entry name" value="HTH_AraC"/>
</dbReference>
<dbReference type="GO" id="GO:0003700">
    <property type="term" value="F:DNA-binding transcription factor activity"/>
    <property type="evidence" value="ECO:0007669"/>
    <property type="project" value="InterPro"/>
</dbReference>
<dbReference type="PANTHER" id="PTHR43280:SF2">
    <property type="entry name" value="HTH-TYPE TRANSCRIPTIONAL REGULATOR EXSA"/>
    <property type="match status" value="1"/>
</dbReference>
<proteinExistence type="predicted"/>
<dbReference type="SUPFAM" id="SSF46689">
    <property type="entry name" value="Homeodomain-like"/>
    <property type="match status" value="2"/>
</dbReference>
<dbReference type="InterPro" id="IPR018062">
    <property type="entry name" value="HTH_AraC-typ_CS"/>
</dbReference>
<dbReference type="RefSeq" id="WP_181750670.1">
    <property type="nucleotide sequence ID" value="NZ_JACEIQ010000002.1"/>
</dbReference>
<evidence type="ECO:0000313" key="6">
    <source>
        <dbReference type="Proteomes" id="UP000535491"/>
    </source>
</evidence>
<dbReference type="GO" id="GO:0043565">
    <property type="term" value="F:sequence-specific DNA binding"/>
    <property type="evidence" value="ECO:0007669"/>
    <property type="project" value="InterPro"/>
</dbReference>
<dbReference type="EMBL" id="JACEIQ010000002">
    <property type="protein sequence ID" value="MBA4493441.1"/>
    <property type="molecule type" value="Genomic_DNA"/>
</dbReference>
<evidence type="ECO:0000256" key="1">
    <source>
        <dbReference type="ARBA" id="ARBA00023015"/>
    </source>
</evidence>
<organism evidence="5 6">
    <name type="scientific">Paenactinomyces guangxiensis</name>
    <dbReference type="NCBI Taxonomy" id="1490290"/>
    <lineage>
        <taxon>Bacteria</taxon>
        <taxon>Bacillati</taxon>
        <taxon>Bacillota</taxon>
        <taxon>Bacilli</taxon>
        <taxon>Bacillales</taxon>
        <taxon>Thermoactinomycetaceae</taxon>
        <taxon>Paenactinomyces</taxon>
    </lineage>
</organism>
<dbReference type="SUPFAM" id="SSF51215">
    <property type="entry name" value="Regulatory protein AraC"/>
    <property type="match status" value="1"/>
</dbReference>
<protein>
    <submittedName>
        <fullName evidence="5">Helix-turn-helix transcriptional regulator</fullName>
    </submittedName>
</protein>
<dbReference type="PRINTS" id="PR00032">
    <property type="entry name" value="HTHARAC"/>
</dbReference>